<dbReference type="OrthoDB" id="9807410at2"/>
<comment type="caution">
    <text evidence="3">The sequence shown here is derived from an EMBL/GenBank/DDBJ whole genome shotgun (WGS) entry which is preliminary data.</text>
</comment>
<dbReference type="Gene3D" id="2.130.10.10">
    <property type="entry name" value="YVTN repeat-like/Quinoprotein amine dehydrogenase"/>
    <property type="match status" value="3"/>
</dbReference>
<feature type="signal peptide" evidence="1">
    <location>
        <begin position="1"/>
        <end position="19"/>
    </location>
</feature>
<accession>A0A5C6RHV7</accession>
<sequence>MRLLILFALIATASLNLLSAQNPLPIGQWRSHLPYQAGQYVAQSPDKIFFSTELSVLSLDKTDFAVDYISKVDGLSNTGVEFIRYNQAGGYLIVVYQNTVIDLLYEDGQVATLNQVRNFQNFAGEKRINDLHIANDSIIYLAATYGVSRVNLAAQEFEFTTFTGIAVESIYEHEGRLLAATEEGLYAFPLGSGNPDDFGNWSLLGPSEGLPEVYRARGIIAFEGALYLGVNDTLFRYEAEALSYVFAEEGSTMEFLSNEGELLLAGFRPGKVIYLHPDGRLGELPFNCVFTPNYAIEDEQGRLWFGNEAVRSGFRYEDNFEAGFCNALSFNSPWSEAVWDLAAKDGQLWMASGGLGQTLGPNFVPDGFASLVDGQWEIYNRDLREELTGADPIGRDDDIQVFVTTAIHPDNGKVYMGSYIEGLVEIDPLEEVIQTYNLGNSSLQIANQDIRVRVGGLAFDEDNNLWVSNNSAPEPISVLMPGGEWRSFNPGCGQNQVLDMAVDGSGYKWMRLGNNTAGLLLFDEGDMDDPADDQCRVFTANNSELPTNDVNCLASDLNGDIWVGTTSGVAIFECGGSAFDPSCQGTLRVVEQDGFGALLLESESVTAIAVDGANRKWVGTLNGVFLLSPTGEEQIARFTVENSPLFDNQIVDIAVDPGNGEVFIGTASGLISFQGDAVEGGLSHRSELLVYPNPVREDYDGPIAIKGLARDAVVKITDVSGKMVFQTNALGGQAIWDGRDYNGRRVQSGVYLVFSSSNSRFVGFSGEPDDAVAKIVVINGGQ</sequence>
<dbReference type="EMBL" id="VOOR01000046">
    <property type="protein sequence ID" value="TXB61757.1"/>
    <property type="molecule type" value="Genomic_DNA"/>
</dbReference>
<protein>
    <recommendedName>
        <fullName evidence="2">PorZ N-terminal beta-propeller domain-containing protein</fullName>
    </recommendedName>
</protein>
<reference evidence="3 4" key="1">
    <citation type="submission" date="2019-08" db="EMBL/GenBank/DDBJ databases">
        <title>Genome of Phaeodactylibacter luteus.</title>
        <authorList>
            <person name="Bowman J.P."/>
        </authorList>
    </citation>
    <scope>NUCLEOTIDE SEQUENCE [LARGE SCALE GENOMIC DNA]</scope>
    <source>
        <strain evidence="3 4">KCTC 42180</strain>
    </source>
</reference>
<dbReference type="RefSeq" id="WP_147168865.1">
    <property type="nucleotide sequence ID" value="NZ_VOOR01000046.1"/>
</dbReference>
<dbReference type="AlphaFoldDB" id="A0A5C6RHV7"/>
<dbReference type="SUPFAM" id="SSF63829">
    <property type="entry name" value="Calcium-dependent phosphotriesterase"/>
    <property type="match status" value="2"/>
</dbReference>
<feature type="chain" id="PRO_5023129531" description="PorZ N-terminal beta-propeller domain-containing protein" evidence="1">
    <location>
        <begin position="20"/>
        <end position="782"/>
    </location>
</feature>
<organism evidence="3 4">
    <name type="scientific">Phaeodactylibacter luteus</name>
    <dbReference type="NCBI Taxonomy" id="1564516"/>
    <lineage>
        <taxon>Bacteria</taxon>
        <taxon>Pseudomonadati</taxon>
        <taxon>Bacteroidota</taxon>
        <taxon>Saprospiria</taxon>
        <taxon>Saprospirales</taxon>
        <taxon>Haliscomenobacteraceae</taxon>
        <taxon>Phaeodactylibacter</taxon>
    </lineage>
</organism>
<name>A0A5C6RHV7_9BACT</name>
<evidence type="ECO:0000259" key="2">
    <source>
        <dbReference type="Pfam" id="PF21544"/>
    </source>
</evidence>
<evidence type="ECO:0000313" key="3">
    <source>
        <dbReference type="EMBL" id="TXB61757.1"/>
    </source>
</evidence>
<feature type="domain" description="PorZ N-terminal beta-propeller" evidence="2">
    <location>
        <begin position="48"/>
        <end position="202"/>
    </location>
</feature>
<proteinExistence type="predicted"/>
<dbReference type="InterPro" id="IPR015943">
    <property type="entry name" value="WD40/YVTN_repeat-like_dom_sf"/>
</dbReference>
<gene>
    <name evidence="3" type="ORF">FRY97_17505</name>
</gene>
<dbReference type="InterPro" id="IPR048954">
    <property type="entry name" value="PorZ_N"/>
</dbReference>
<keyword evidence="4" id="KW-1185">Reference proteome</keyword>
<dbReference type="Proteomes" id="UP000321580">
    <property type="component" value="Unassembled WGS sequence"/>
</dbReference>
<evidence type="ECO:0000313" key="4">
    <source>
        <dbReference type="Proteomes" id="UP000321580"/>
    </source>
</evidence>
<dbReference type="Pfam" id="PF21544">
    <property type="entry name" value="PorZ_N_b_propeller"/>
    <property type="match status" value="1"/>
</dbReference>
<keyword evidence="1" id="KW-0732">Signal</keyword>
<evidence type="ECO:0000256" key="1">
    <source>
        <dbReference type="SAM" id="SignalP"/>
    </source>
</evidence>